<evidence type="ECO:0000313" key="6">
    <source>
        <dbReference type="Proteomes" id="UP001595805"/>
    </source>
</evidence>
<keyword evidence="6" id="KW-1185">Reference proteome</keyword>
<feature type="signal peptide" evidence="3">
    <location>
        <begin position="1"/>
        <end position="19"/>
    </location>
</feature>
<dbReference type="Pfam" id="PF00160">
    <property type="entry name" value="Pro_isomerase"/>
    <property type="match status" value="1"/>
</dbReference>
<name>A0ABV8AS68_9BACT</name>
<dbReference type="InterPro" id="IPR044666">
    <property type="entry name" value="Cyclophilin_A-like"/>
</dbReference>
<protein>
    <recommendedName>
        <fullName evidence="3">Peptidyl-prolyl cis-trans isomerase</fullName>
        <shortName evidence="3">PPIase</shortName>
        <ecNumber evidence="3">5.2.1.8</ecNumber>
    </recommendedName>
</protein>
<evidence type="ECO:0000256" key="3">
    <source>
        <dbReference type="RuleBase" id="RU363019"/>
    </source>
</evidence>
<dbReference type="Proteomes" id="UP001595805">
    <property type="component" value="Unassembled WGS sequence"/>
</dbReference>
<dbReference type="PANTHER" id="PTHR45625:SF4">
    <property type="entry name" value="PEPTIDYLPROLYL ISOMERASE DOMAIN AND WD REPEAT-CONTAINING PROTEIN 1"/>
    <property type="match status" value="1"/>
</dbReference>
<dbReference type="EC" id="5.2.1.8" evidence="3"/>
<dbReference type="PANTHER" id="PTHR45625">
    <property type="entry name" value="PEPTIDYL-PROLYL CIS-TRANS ISOMERASE-RELATED"/>
    <property type="match status" value="1"/>
</dbReference>
<dbReference type="PRINTS" id="PR00153">
    <property type="entry name" value="CSAPPISMRASE"/>
</dbReference>
<comment type="function">
    <text evidence="3">PPIases accelerate the folding of proteins. It catalyzes the cis-trans isomerization of proline imidic peptide bonds in oligopeptides.</text>
</comment>
<comment type="similarity">
    <text evidence="3">Belongs to the cyclophilin-type PPIase family.</text>
</comment>
<dbReference type="EMBL" id="JBHRZS010000007">
    <property type="protein sequence ID" value="MFC3880788.1"/>
    <property type="molecule type" value="Genomic_DNA"/>
</dbReference>
<dbReference type="CDD" id="cd00317">
    <property type="entry name" value="cyclophilin"/>
    <property type="match status" value="1"/>
</dbReference>
<sequence length="192" mass="21507">MKNQILLAVLFFFCINAFAQKKGDIPVGQIITPLGEIWISLDERTPNHQSSFIELAEAGYWDSLTFNRVIPNFVAQGGCPDTPEGFNDPEYLLAPEFHPDIKHVYGAVGAGRDGNPDKLSARCQFYIVQNKEGLARLDGDYTVFGEVIKGMDIVDQIVNVPRDSIDQPETDITLDINILYLSKRDFEKLKGK</sequence>
<feature type="domain" description="PPIase cyclophilin-type" evidence="4">
    <location>
        <begin position="32"/>
        <end position="174"/>
    </location>
</feature>
<proteinExistence type="inferred from homology"/>
<organism evidence="5 6">
    <name type="scientific">Algoriphagus namhaensis</name>
    <dbReference type="NCBI Taxonomy" id="915353"/>
    <lineage>
        <taxon>Bacteria</taxon>
        <taxon>Pseudomonadati</taxon>
        <taxon>Bacteroidota</taxon>
        <taxon>Cytophagia</taxon>
        <taxon>Cytophagales</taxon>
        <taxon>Cyclobacteriaceae</taxon>
        <taxon>Algoriphagus</taxon>
    </lineage>
</organism>
<keyword evidence="1 3" id="KW-0697">Rotamase</keyword>
<gene>
    <name evidence="5" type="ORF">ACFOSV_11390</name>
</gene>
<accession>A0ABV8AS68</accession>
<dbReference type="GO" id="GO:0003755">
    <property type="term" value="F:peptidyl-prolyl cis-trans isomerase activity"/>
    <property type="evidence" value="ECO:0007669"/>
    <property type="project" value="UniProtKB-EC"/>
</dbReference>
<evidence type="ECO:0000256" key="1">
    <source>
        <dbReference type="ARBA" id="ARBA00023110"/>
    </source>
</evidence>
<evidence type="ECO:0000313" key="5">
    <source>
        <dbReference type="EMBL" id="MFC3880788.1"/>
    </source>
</evidence>
<feature type="chain" id="PRO_5045004043" description="Peptidyl-prolyl cis-trans isomerase" evidence="3">
    <location>
        <begin position="20"/>
        <end position="192"/>
    </location>
</feature>
<dbReference type="SUPFAM" id="SSF50891">
    <property type="entry name" value="Cyclophilin-like"/>
    <property type="match status" value="1"/>
</dbReference>
<dbReference type="RefSeq" id="WP_377906139.1">
    <property type="nucleotide sequence ID" value="NZ_JBHRZS010000007.1"/>
</dbReference>
<reference evidence="6" key="1">
    <citation type="journal article" date="2019" name="Int. J. Syst. Evol. Microbiol.">
        <title>The Global Catalogue of Microorganisms (GCM) 10K type strain sequencing project: providing services to taxonomists for standard genome sequencing and annotation.</title>
        <authorList>
            <consortium name="The Broad Institute Genomics Platform"/>
            <consortium name="The Broad Institute Genome Sequencing Center for Infectious Disease"/>
            <person name="Wu L."/>
            <person name="Ma J."/>
        </authorList>
    </citation>
    <scope>NUCLEOTIDE SEQUENCE [LARGE SCALE GENOMIC DNA]</scope>
    <source>
        <strain evidence="6">CCUG 60523</strain>
    </source>
</reference>
<evidence type="ECO:0000256" key="2">
    <source>
        <dbReference type="ARBA" id="ARBA00023235"/>
    </source>
</evidence>
<dbReference type="Gene3D" id="2.40.100.10">
    <property type="entry name" value="Cyclophilin-like"/>
    <property type="match status" value="1"/>
</dbReference>
<comment type="catalytic activity">
    <reaction evidence="3">
        <text>[protein]-peptidylproline (omega=180) = [protein]-peptidylproline (omega=0)</text>
        <dbReference type="Rhea" id="RHEA:16237"/>
        <dbReference type="Rhea" id="RHEA-COMP:10747"/>
        <dbReference type="Rhea" id="RHEA-COMP:10748"/>
        <dbReference type="ChEBI" id="CHEBI:83833"/>
        <dbReference type="ChEBI" id="CHEBI:83834"/>
        <dbReference type="EC" id="5.2.1.8"/>
    </reaction>
</comment>
<keyword evidence="2 3" id="KW-0413">Isomerase</keyword>
<evidence type="ECO:0000259" key="4">
    <source>
        <dbReference type="PROSITE" id="PS50072"/>
    </source>
</evidence>
<comment type="caution">
    <text evidence="5">The sequence shown here is derived from an EMBL/GenBank/DDBJ whole genome shotgun (WGS) entry which is preliminary data.</text>
</comment>
<dbReference type="InterPro" id="IPR029000">
    <property type="entry name" value="Cyclophilin-like_dom_sf"/>
</dbReference>
<dbReference type="InterPro" id="IPR002130">
    <property type="entry name" value="Cyclophilin-type_PPIase_dom"/>
</dbReference>
<keyword evidence="3" id="KW-0732">Signal</keyword>
<dbReference type="PROSITE" id="PS50072">
    <property type="entry name" value="CSA_PPIASE_2"/>
    <property type="match status" value="1"/>
</dbReference>